<protein>
    <submittedName>
        <fullName evidence="3">Thermonuclease family protein</fullName>
    </submittedName>
</protein>
<dbReference type="SUPFAM" id="SSF50199">
    <property type="entry name" value="Staphylococcal nuclease"/>
    <property type="match status" value="1"/>
</dbReference>
<comment type="caution">
    <text evidence="3">The sequence shown here is derived from an EMBL/GenBank/DDBJ whole genome shotgun (WGS) entry which is preliminary data.</text>
</comment>
<reference evidence="3 4" key="1">
    <citation type="submission" date="2021-06" db="EMBL/GenBank/DDBJ databases">
        <title>Rhodobacteraceae bacterium strain HSP-20.</title>
        <authorList>
            <person name="Chen W.-M."/>
        </authorList>
    </citation>
    <scope>NUCLEOTIDE SEQUENCE [LARGE SCALE GENOMIC DNA]</scope>
    <source>
        <strain evidence="3 4">HSP-20</strain>
    </source>
</reference>
<dbReference type="PANTHER" id="PTHR12302:SF26">
    <property type="entry name" value="BLR1266 PROTEIN"/>
    <property type="match status" value="1"/>
</dbReference>
<feature type="domain" description="TNase-like" evidence="2">
    <location>
        <begin position="22"/>
        <end position="145"/>
    </location>
</feature>
<gene>
    <name evidence="3" type="ORF">GU927_003385</name>
</gene>
<dbReference type="RefSeq" id="WP_161760948.1">
    <property type="nucleotide sequence ID" value="NZ_JAAATX020000002.1"/>
</dbReference>
<dbReference type="InterPro" id="IPR016071">
    <property type="entry name" value="Staphylococal_nuclease_OB-fold"/>
</dbReference>
<dbReference type="Pfam" id="PF00565">
    <property type="entry name" value="SNase"/>
    <property type="match status" value="1"/>
</dbReference>
<evidence type="ECO:0000259" key="2">
    <source>
        <dbReference type="PROSITE" id="PS50830"/>
    </source>
</evidence>
<evidence type="ECO:0000313" key="4">
    <source>
        <dbReference type="Proteomes" id="UP000731907"/>
    </source>
</evidence>
<evidence type="ECO:0000313" key="3">
    <source>
        <dbReference type="EMBL" id="MBU9696885.1"/>
    </source>
</evidence>
<evidence type="ECO:0000256" key="1">
    <source>
        <dbReference type="SAM" id="SignalP"/>
    </source>
</evidence>
<name>A0ABS6J3C9_9RHOB</name>
<dbReference type="EMBL" id="JAAATX020000002">
    <property type="protein sequence ID" value="MBU9696885.1"/>
    <property type="molecule type" value="Genomic_DNA"/>
</dbReference>
<dbReference type="InterPro" id="IPR035437">
    <property type="entry name" value="SNase_OB-fold_sf"/>
</dbReference>
<organism evidence="3 4">
    <name type="scientific">Paragemmobacter amnigenus</name>
    <dbReference type="NCBI Taxonomy" id="2852097"/>
    <lineage>
        <taxon>Bacteria</taxon>
        <taxon>Pseudomonadati</taxon>
        <taxon>Pseudomonadota</taxon>
        <taxon>Alphaproteobacteria</taxon>
        <taxon>Rhodobacterales</taxon>
        <taxon>Paracoccaceae</taxon>
        <taxon>Paragemmobacter</taxon>
    </lineage>
</organism>
<feature type="signal peptide" evidence="1">
    <location>
        <begin position="1"/>
        <end position="22"/>
    </location>
</feature>
<accession>A0ABS6J3C9</accession>
<keyword evidence="4" id="KW-1185">Reference proteome</keyword>
<dbReference type="PROSITE" id="PS50830">
    <property type="entry name" value="TNASE_3"/>
    <property type="match status" value="1"/>
</dbReference>
<feature type="chain" id="PRO_5046858826" evidence="1">
    <location>
        <begin position="23"/>
        <end position="219"/>
    </location>
</feature>
<dbReference type="PANTHER" id="PTHR12302">
    <property type="entry name" value="EBNA2 BINDING PROTEIN P100"/>
    <property type="match status" value="1"/>
</dbReference>
<dbReference type="Gene3D" id="2.40.50.90">
    <property type="match status" value="1"/>
</dbReference>
<proteinExistence type="predicted"/>
<sequence length="219" mass="23387">MALTFRSLIVLAALALALPVHATEIAGRARAVDGDTLDVAGQKVRLFGVDAPELDQSCARGGRRWACGQAAKTALEGLLGRKRVVCTVQDTDRYGRNVAVCLAGGDDVGAALVRQGLAIAYRRYSGRYVNAEAAARAEGLGLWSSVYVEPETYRHAGEGQPAPDPACAIKGNIGGKGGRIYHLPGQADYEATRINEKKGERWFCTEAEARAAGFRRAER</sequence>
<dbReference type="Proteomes" id="UP000731907">
    <property type="component" value="Unassembled WGS sequence"/>
</dbReference>
<dbReference type="SMART" id="SM00318">
    <property type="entry name" value="SNc"/>
    <property type="match status" value="1"/>
</dbReference>
<keyword evidence="1" id="KW-0732">Signal</keyword>